<keyword evidence="3" id="KW-1185">Reference proteome</keyword>
<dbReference type="EMBL" id="UZAD01000554">
    <property type="protein sequence ID" value="VDN84045.1"/>
    <property type="molecule type" value="Genomic_DNA"/>
</dbReference>
<proteinExistence type="predicted"/>
<dbReference type="STRING" id="6280.A0A0N4T3V9"/>
<dbReference type="Proteomes" id="UP000278627">
    <property type="component" value="Unassembled WGS sequence"/>
</dbReference>
<keyword evidence="1" id="KW-1133">Transmembrane helix</keyword>
<protein>
    <submittedName>
        <fullName evidence="4">Transmembrane protein</fullName>
    </submittedName>
</protein>
<evidence type="ECO:0000313" key="4">
    <source>
        <dbReference type="WBParaSite" id="BPAG_0000288901-mRNA-1"/>
    </source>
</evidence>
<reference evidence="2 3" key="2">
    <citation type="submission" date="2018-11" db="EMBL/GenBank/DDBJ databases">
        <authorList>
            <consortium name="Pathogen Informatics"/>
        </authorList>
    </citation>
    <scope>NUCLEOTIDE SEQUENCE [LARGE SCALE GENOMIC DNA]</scope>
</reference>
<gene>
    <name evidence="2" type="ORF">BPAG_LOCUS2859</name>
</gene>
<accession>A0A0N4T3V9</accession>
<feature type="transmembrane region" description="Helical" evidence="1">
    <location>
        <begin position="35"/>
        <end position="58"/>
    </location>
</feature>
<dbReference type="WBParaSite" id="BPAG_0000288901-mRNA-1">
    <property type="protein sequence ID" value="BPAG_0000288901-mRNA-1"/>
    <property type="gene ID" value="BPAG_0000288901"/>
</dbReference>
<organism evidence="4">
    <name type="scientific">Brugia pahangi</name>
    <name type="common">Filarial nematode worm</name>
    <dbReference type="NCBI Taxonomy" id="6280"/>
    <lineage>
        <taxon>Eukaryota</taxon>
        <taxon>Metazoa</taxon>
        <taxon>Ecdysozoa</taxon>
        <taxon>Nematoda</taxon>
        <taxon>Chromadorea</taxon>
        <taxon>Rhabditida</taxon>
        <taxon>Spirurina</taxon>
        <taxon>Spiruromorpha</taxon>
        <taxon>Filarioidea</taxon>
        <taxon>Onchocercidae</taxon>
        <taxon>Brugia</taxon>
    </lineage>
</organism>
<keyword evidence="1" id="KW-0812">Transmembrane</keyword>
<name>A0A0N4T3V9_BRUPA</name>
<reference evidence="4" key="1">
    <citation type="submission" date="2017-02" db="UniProtKB">
        <authorList>
            <consortium name="WormBaseParasite"/>
        </authorList>
    </citation>
    <scope>IDENTIFICATION</scope>
</reference>
<keyword evidence="1" id="KW-0472">Membrane</keyword>
<sequence>MCVGTGSGLCRLNELTSAQLGFTRQMVHHTALPHITLLLAAICYIIVGSLSFTAFCYIDDHTEIDGSLLAEKHK</sequence>
<dbReference type="AlphaFoldDB" id="A0A0N4T3V9"/>
<evidence type="ECO:0000313" key="3">
    <source>
        <dbReference type="Proteomes" id="UP000278627"/>
    </source>
</evidence>
<evidence type="ECO:0000256" key="1">
    <source>
        <dbReference type="SAM" id="Phobius"/>
    </source>
</evidence>
<evidence type="ECO:0000313" key="2">
    <source>
        <dbReference type="EMBL" id="VDN84045.1"/>
    </source>
</evidence>